<protein>
    <submittedName>
        <fullName evidence="1">Uncharacterized protein</fullName>
    </submittedName>
</protein>
<dbReference type="EMBL" id="JAFLCK010000041">
    <property type="protein sequence ID" value="MBN8662520.1"/>
    <property type="molecule type" value="Genomic_DNA"/>
</dbReference>
<proteinExistence type="predicted"/>
<sequence length="211" mass="23317">MTPANSIIMPTIRHIIFAAFFCLLVATQGVVSQGLGSQVASAQVGDFDKQPPVAPNSGILRNENPFGTCGNAESVSFEPRINLIEIVKIPQVYFKQTIAIEGQLKEENGSYYLYPLDLPEKSTDNSARLQIRFDNLDTISASKIKKDHFQAGEKSPTRQLCKDFIGSAVLLRGYLEPDMQFNAHNLKELDSLDEPCNIVSPETSLIFAPRL</sequence>
<evidence type="ECO:0000313" key="2">
    <source>
        <dbReference type="Proteomes" id="UP000664277"/>
    </source>
</evidence>
<name>A0A8J7PP45_9BACT</name>
<gene>
    <name evidence="1" type="ORF">J0M35_19285</name>
</gene>
<organism evidence="1 2">
    <name type="scientific">Candidatus Obscuribacter phosphatis</name>
    <dbReference type="NCBI Taxonomy" id="1906157"/>
    <lineage>
        <taxon>Bacteria</taxon>
        <taxon>Bacillati</taxon>
        <taxon>Candidatus Melainabacteria</taxon>
        <taxon>Candidatus Obscuribacterales</taxon>
        <taxon>Candidatus Obscuribacteraceae</taxon>
        <taxon>Candidatus Obscuribacter</taxon>
    </lineage>
</organism>
<evidence type="ECO:0000313" key="1">
    <source>
        <dbReference type="EMBL" id="MBN8662520.1"/>
    </source>
</evidence>
<comment type="caution">
    <text evidence="1">The sequence shown here is derived from an EMBL/GenBank/DDBJ whole genome shotgun (WGS) entry which is preliminary data.</text>
</comment>
<accession>A0A8J7PP45</accession>
<dbReference type="Proteomes" id="UP000664277">
    <property type="component" value="Unassembled WGS sequence"/>
</dbReference>
<dbReference type="AlphaFoldDB" id="A0A8J7PP45"/>
<reference evidence="1" key="1">
    <citation type="submission" date="2021-02" db="EMBL/GenBank/DDBJ databases">
        <title>Genome-Resolved Metagenomics of a Microbial Community Performing Photosynthetic Biological Nutrient Removal.</title>
        <authorList>
            <person name="Mcdaniel E.A."/>
        </authorList>
    </citation>
    <scope>NUCLEOTIDE SEQUENCE</scope>
    <source>
        <strain evidence="1">UWPOB_OBS1</strain>
    </source>
</reference>